<name>A0A1R4FYR4_9MICO</name>
<evidence type="ECO:0000313" key="2">
    <source>
        <dbReference type="Proteomes" id="UP000195787"/>
    </source>
</evidence>
<dbReference type="Proteomes" id="UP000195787">
    <property type="component" value="Unassembled WGS sequence"/>
</dbReference>
<dbReference type="GeneID" id="303173057"/>
<dbReference type="OrthoDB" id="5121087at2"/>
<proteinExistence type="predicted"/>
<reference evidence="1 2" key="1">
    <citation type="submission" date="2017-02" db="EMBL/GenBank/DDBJ databases">
        <authorList>
            <person name="Peterson S.W."/>
        </authorList>
    </citation>
    <scope>NUCLEOTIDE SEQUENCE [LARGE SCALE GENOMIC DNA]</scope>
    <source>
        <strain evidence="1 2">LMG 22410</strain>
    </source>
</reference>
<organism evidence="1 2">
    <name type="scientific">Agrococcus casei LMG 22410</name>
    <dbReference type="NCBI Taxonomy" id="1255656"/>
    <lineage>
        <taxon>Bacteria</taxon>
        <taxon>Bacillati</taxon>
        <taxon>Actinomycetota</taxon>
        <taxon>Actinomycetes</taxon>
        <taxon>Micrococcales</taxon>
        <taxon>Microbacteriaceae</taxon>
        <taxon>Agrococcus</taxon>
    </lineage>
</organism>
<gene>
    <name evidence="1" type="ORF">CZ674_07480</name>
</gene>
<dbReference type="EMBL" id="FUHU01000033">
    <property type="protein sequence ID" value="SJM61048.1"/>
    <property type="molecule type" value="Genomic_DNA"/>
</dbReference>
<accession>A0A1R4FYR4</accession>
<dbReference type="RefSeq" id="WP_086991929.1">
    <property type="nucleotide sequence ID" value="NZ_FUHU01000033.1"/>
</dbReference>
<evidence type="ECO:0000313" key="1">
    <source>
        <dbReference type="EMBL" id="SJM61048.1"/>
    </source>
</evidence>
<keyword evidence="2" id="KW-1185">Reference proteome</keyword>
<dbReference type="AlphaFoldDB" id="A0A1R4FYR4"/>
<sequence>MNTNTRPRGASAVVLDPETLLAAARAKFGGTIDHLGHGPQPQMLIPVNRGEAAVVNGEGVGEIADEADEIEVYFAYGFQLTTVKLTLEEIAQADTGERIDLADGIRTFGARLSSNHHIWFRKYDQDNSPN</sequence>
<protein>
    <submittedName>
        <fullName evidence="1">Uncharacterized protein</fullName>
    </submittedName>
</protein>